<protein>
    <recommendedName>
        <fullName evidence="4">DUF4129 domain-containing protein</fullName>
    </recommendedName>
</protein>
<dbReference type="RefSeq" id="WP_013867467.1">
    <property type="nucleotide sequence ID" value="NC_015636.1"/>
</dbReference>
<accession>F8AJT6</accession>
<dbReference type="KEGG" id="mok:Metok_1319"/>
<dbReference type="EMBL" id="CP002792">
    <property type="protein sequence ID" value="AEH07285.1"/>
    <property type="molecule type" value="Genomic_DNA"/>
</dbReference>
<dbReference type="OrthoDB" id="101276at2157"/>
<dbReference type="STRING" id="647113.Metok_1319"/>
<organism evidence="2 3">
    <name type="scientific">Methanothermococcus okinawensis (strain DSM 14208 / JCM 11175 / IH1)</name>
    <dbReference type="NCBI Taxonomy" id="647113"/>
    <lineage>
        <taxon>Archaea</taxon>
        <taxon>Methanobacteriati</taxon>
        <taxon>Methanobacteriota</taxon>
        <taxon>Methanomada group</taxon>
        <taxon>Methanococci</taxon>
        <taxon>Methanococcales</taxon>
        <taxon>Methanococcaceae</taxon>
        <taxon>Methanothermococcus</taxon>
    </lineage>
</organism>
<dbReference type="Proteomes" id="UP000009296">
    <property type="component" value="Chromosome"/>
</dbReference>
<dbReference type="HOGENOM" id="CLU_028321_0_0_2"/>
<name>F8AJT6_METOI</name>
<dbReference type="GeneID" id="10773475"/>
<sequence length="585" mass="67977">MKKCLLLTIILFSCPIVFGDQIIGENEIIFNYFQSLIDDGHTNLNLLIEGNKAELLSANVFNVSKDLKKHNVNHTILNIAPVFEEFYNSINNITINYNNMIKYRDVKNSHDYIIFKTSLKNVHRNLMVLNDSLNKIDNIALTDKDGKVLKFDTSNVRSDINTMLKDTIKYSNKLNKIKPEGFVIYSDKNSVFINSNITIYGYVGNNIINNTIINKTLNKTANSITLYHNNISYNITLKNNSFSKTFLLNKLGNHIFYAKSSSKTSNILNITCLKIPTYIDVIYNNKEYVGNNANLKIKLYDYYGNELRDNIYIHYLNKHETVRAPTNLSIKSNLEKNITVNIIYNGNNIHNNSKKTITINFVRIPTYITANYNKDKIIGNLFDKNNNLLNNKIIYLVIDNKTYTSKTKNGIFEFNISNNSLGRCYIFFKGDYKYLPSKKLINDKNIMPLFSKTSNNGYILSFIILIILMVLISYRMKKHENMVNINAKSDDTIYNNIDIKIKNIYSEFEKYISNKKYVEGIIKAYCSFVNKLNIKKSLTPREICNRYNHIKGLKTITKIFEKVYYGNIKPEKEDIEKYDKFFKED</sequence>
<feature type="transmembrane region" description="Helical" evidence="1">
    <location>
        <begin position="457"/>
        <end position="474"/>
    </location>
</feature>
<evidence type="ECO:0000313" key="3">
    <source>
        <dbReference type="Proteomes" id="UP000009296"/>
    </source>
</evidence>
<dbReference type="AlphaFoldDB" id="F8AJT6"/>
<gene>
    <name evidence="2" type="ordered locus">Metok_1319</name>
</gene>
<evidence type="ECO:0008006" key="4">
    <source>
        <dbReference type="Google" id="ProtNLM"/>
    </source>
</evidence>
<evidence type="ECO:0000256" key="1">
    <source>
        <dbReference type="SAM" id="Phobius"/>
    </source>
</evidence>
<proteinExistence type="predicted"/>
<keyword evidence="3" id="KW-1185">Reference proteome</keyword>
<keyword evidence="1" id="KW-0812">Transmembrane</keyword>
<keyword evidence="1" id="KW-1133">Transmembrane helix</keyword>
<reference evidence="2" key="1">
    <citation type="submission" date="2011-05" db="EMBL/GenBank/DDBJ databases">
        <title>Complete sequence of chromosome of Methanothermococcus okinawensis IH1.</title>
        <authorList>
            <consortium name="US DOE Joint Genome Institute"/>
            <person name="Lucas S."/>
            <person name="Han J."/>
            <person name="Lapidus A."/>
            <person name="Cheng J.-F."/>
            <person name="Goodwin L."/>
            <person name="Pitluck S."/>
            <person name="Peters L."/>
            <person name="Mikhailova N."/>
            <person name="Held B."/>
            <person name="Han C."/>
            <person name="Tapia R."/>
            <person name="Land M."/>
            <person name="Hauser L."/>
            <person name="Kyrpides N."/>
            <person name="Ivanova N."/>
            <person name="Pagani I."/>
            <person name="Sieprawska-Lupa M."/>
            <person name="Takai K."/>
            <person name="Miyazaki J."/>
            <person name="Whitman W."/>
            <person name="Woyke T."/>
        </authorList>
    </citation>
    <scope>NUCLEOTIDE SEQUENCE</scope>
    <source>
        <strain evidence="2">IH1</strain>
    </source>
</reference>
<dbReference type="eggNOG" id="arCOG02487">
    <property type="taxonomic scope" value="Archaea"/>
</dbReference>
<evidence type="ECO:0000313" key="2">
    <source>
        <dbReference type="EMBL" id="AEH07285.1"/>
    </source>
</evidence>
<keyword evidence="1" id="KW-0472">Membrane</keyword>